<proteinExistence type="predicted"/>
<comment type="caution">
    <text evidence="2">The sequence shown here is derived from an EMBL/GenBank/DDBJ whole genome shotgun (WGS) entry which is preliminary data.</text>
</comment>
<evidence type="ECO:0000256" key="1">
    <source>
        <dbReference type="SAM" id="SignalP"/>
    </source>
</evidence>
<keyword evidence="3" id="KW-1185">Reference proteome</keyword>
<name>A0ABQ7PQD1_PLUXY</name>
<protein>
    <submittedName>
        <fullName evidence="2">Uncharacterized protein</fullName>
    </submittedName>
</protein>
<feature type="signal peptide" evidence="1">
    <location>
        <begin position="1"/>
        <end position="18"/>
    </location>
</feature>
<sequence>MALAKAVLILVLIAATVADYDNEVESEAKKAVAAENAQTRSANPGKEKGAFQKLSLMLNRTEDGKRRRGKENLSKIFEMNRKHKSQSERHDHNDMLNDNEGAIISEAENDTNSLTIKMKELRKDLPPAYEAVNKYTVMPKITGVFCNFENSSQVDMCLWEWNTTVSNYGLGFKVATAADVERMNDSTSGLRFSGPSTDADGNVDGTFANDVFSPVKCYCV</sequence>
<evidence type="ECO:0000313" key="2">
    <source>
        <dbReference type="EMBL" id="KAG7295197.1"/>
    </source>
</evidence>
<accession>A0ABQ7PQD1</accession>
<feature type="chain" id="PRO_5045828361" evidence="1">
    <location>
        <begin position="19"/>
        <end position="220"/>
    </location>
</feature>
<dbReference type="Proteomes" id="UP000823941">
    <property type="component" value="Chromosome 31"/>
</dbReference>
<dbReference type="EMBL" id="JAHIBW010000031">
    <property type="protein sequence ID" value="KAG7295197.1"/>
    <property type="molecule type" value="Genomic_DNA"/>
</dbReference>
<keyword evidence="1" id="KW-0732">Signal</keyword>
<gene>
    <name evidence="2" type="ORF">JYU34_022166</name>
</gene>
<evidence type="ECO:0000313" key="3">
    <source>
        <dbReference type="Proteomes" id="UP000823941"/>
    </source>
</evidence>
<reference evidence="2 3" key="1">
    <citation type="submission" date="2021-06" db="EMBL/GenBank/DDBJ databases">
        <title>A haploid diamondback moth (Plutella xylostella L.) genome assembly resolves 31 chromosomes and identifies a diamide resistance mutation.</title>
        <authorList>
            <person name="Ward C.M."/>
            <person name="Perry K.D."/>
            <person name="Baker G."/>
            <person name="Powis K."/>
            <person name="Heckel D.G."/>
            <person name="Baxter S.W."/>
        </authorList>
    </citation>
    <scope>NUCLEOTIDE SEQUENCE [LARGE SCALE GENOMIC DNA]</scope>
    <source>
        <strain evidence="2 3">LV</strain>
        <tissue evidence="2">Single pupa</tissue>
    </source>
</reference>
<organism evidence="2 3">
    <name type="scientific">Plutella xylostella</name>
    <name type="common">Diamondback moth</name>
    <name type="synonym">Plutella maculipennis</name>
    <dbReference type="NCBI Taxonomy" id="51655"/>
    <lineage>
        <taxon>Eukaryota</taxon>
        <taxon>Metazoa</taxon>
        <taxon>Ecdysozoa</taxon>
        <taxon>Arthropoda</taxon>
        <taxon>Hexapoda</taxon>
        <taxon>Insecta</taxon>
        <taxon>Pterygota</taxon>
        <taxon>Neoptera</taxon>
        <taxon>Endopterygota</taxon>
        <taxon>Lepidoptera</taxon>
        <taxon>Glossata</taxon>
        <taxon>Ditrysia</taxon>
        <taxon>Yponomeutoidea</taxon>
        <taxon>Plutellidae</taxon>
        <taxon>Plutella</taxon>
    </lineage>
</organism>